<dbReference type="AlphaFoldDB" id="A0A1V9V9G2"/>
<dbReference type="PROSITE" id="PS01046">
    <property type="entry name" value="LON_SER"/>
    <property type="match status" value="1"/>
</dbReference>
<organism evidence="5 6">
    <name type="scientific">Aliarcobacter cryaerophilus</name>
    <dbReference type="NCBI Taxonomy" id="28198"/>
    <lineage>
        <taxon>Bacteria</taxon>
        <taxon>Pseudomonadati</taxon>
        <taxon>Campylobacterota</taxon>
        <taxon>Epsilonproteobacteria</taxon>
        <taxon>Campylobacterales</taxon>
        <taxon>Arcobacteraceae</taxon>
        <taxon>Aliarcobacter</taxon>
    </lineage>
</organism>
<evidence type="ECO:0000256" key="2">
    <source>
        <dbReference type="ARBA" id="ARBA00022825"/>
    </source>
</evidence>
<dbReference type="PRINTS" id="PR00830">
    <property type="entry name" value="ENDOLAPTASE"/>
</dbReference>
<evidence type="ECO:0000256" key="3">
    <source>
        <dbReference type="PROSITE-ProRule" id="PRU01122"/>
    </source>
</evidence>
<proteinExistence type="inferred from homology"/>
<reference evidence="5 6" key="1">
    <citation type="submission" date="2017-04" db="EMBL/GenBank/DDBJ databases">
        <title>Accumulation and expression of multiple antibiotic resistance genes in Arcobacter cryaerophilus that thrives in sewage.</title>
        <authorList>
            <person name="Millar J.A."/>
            <person name="Raghavan R."/>
        </authorList>
    </citation>
    <scope>NUCLEOTIDE SEQUENCE [LARGE SCALE GENOMIC DNA]</scope>
    <source>
        <strain evidence="5 6">AZT-1</strain>
    </source>
</reference>
<accession>A0A1V9V9G2</accession>
<keyword evidence="1 3" id="KW-0378">Hydrolase</keyword>
<dbReference type="PANTHER" id="PTHR10046">
    <property type="entry name" value="ATP DEPENDENT LON PROTEASE FAMILY MEMBER"/>
    <property type="match status" value="1"/>
</dbReference>
<dbReference type="GO" id="GO:0004252">
    <property type="term" value="F:serine-type endopeptidase activity"/>
    <property type="evidence" value="ECO:0007669"/>
    <property type="project" value="UniProtKB-UniRule"/>
</dbReference>
<dbReference type="InterPro" id="IPR014721">
    <property type="entry name" value="Ribsml_uS5_D2-typ_fold_subgr"/>
</dbReference>
<dbReference type="InterPro" id="IPR008268">
    <property type="entry name" value="Peptidase_S16_AS"/>
</dbReference>
<dbReference type="PROSITE" id="PS51786">
    <property type="entry name" value="LON_PROTEOLYTIC"/>
    <property type="match status" value="1"/>
</dbReference>
<evidence type="ECO:0000259" key="4">
    <source>
        <dbReference type="PROSITE" id="PS51786"/>
    </source>
</evidence>
<dbReference type="GO" id="GO:0004176">
    <property type="term" value="F:ATP-dependent peptidase activity"/>
    <property type="evidence" value="ECO:0007669"/>
    <property type="project" value="UniProtKB-UniRule"/>
</dbReference>
<dbReference type="SUPFAM" id="SSF54211">
    <property type="entry name" value="Ribosomal protein S5 domain 2-like"/>
    <property type="match status" value="1"/>
</dbReference>
<dbReference type="InterPro" id="IPR020568">
    <property type="entry name" value="Ribosomal_Su5_D2-typ_SF"/>
</dbReference>
<dbReference type="Gene3D" id="3.30.230.10">
    <property type="match status" value="1"/>
</dbReference>
<dbReference type="GO" id="GO:0030163">
    <property type="term" value="P:protein catabolic process"/>
    <property type="evidence" value="ECO:0007669"/>
    <property type="project" value="InterPro"/>
</dbReference>
<evidence type="ECO:0000313" key="5">
    <source>
        <dbReference type="EMBL" id="OQR40706.1"/>
    </source>
</evidence>
<dbReference type="Proteomes" id="UP000192599">
    <property type="component" value="Unassembled WGS sequence"/>
</dbReference>
<evidence type="ECO:0000313" key="6">
    <source>
        <dbReference type="Proteomes" id="UP000192599"/>
    </source>
</evidence>
<sequence length="102" mass="11024">ATPKDGPSAGITMALALASVLSNRKIKADVAMTGELTLSGKVLPIGGLKEKLIAAYKAKIKKVLIPKKNYERDLDDIPQEVKESLEIKVVEKIEDVLKEALI</sequence>
<feature type="domain" description="Lon proteolytic" evidence="4">
    <location>
        <begin position="1"/>
        <end position="102"/>
    </location>
</feature>
<dbReference type="Pfam" id="PF05362">
    <property type="entry name" value="Lon_C"/>
    <property type="match status" value="1"/>
</dbReference>
<dbReference type="GO" id="GO:0006508">
    <property type="term" value="P:proteolysis"/>
    <property type="evidence" value="ECO:0007669"/>
    <property type="project" value="UniProtKB-KW"/>
</dbReference>
<keyword evidence="3" id="KW-0645">Protease</keyword>
<name>A0A1V9V9G2_9BACT</name>
<comment type="similarity">
    <text evidence="3">Belongs to the peptidase S16 family.</text>
</comment>
<dbReference type="GO" id="GO:0005524">
    <property type="term" value="F:ATP binding"/>
    <property type="evidence" value="ECO:0007669"/>
    <property type="project" value="InterPro"/>
</dbReference>
<gene>
    <name evidence="5" type="ORF">AS859_10055</name>
</gene>
<comment type="caution">
    <text evidence="5">The sequence shown here is derived from an EMBL/GenBank/DDBJ whole genome shotgun (WGS) entry which is preliminary data.</text>
</comment>
<feature type="active site" evidence="3">
    <location>
        <position position="8"/>
    </location>
</feature>
<feature type="non-terminal residue" evidence="5">
    <location>
        <position position="1"/>
    </location>
</feature>
<dbReference type="EMBL" id="LNTC01000239">
    <property type="protein sequence ID" value="OQR40706.1"/>
    <property type="molecule type" value="Genomic_DNA"/>
</dbReference>
<dbReference type="InterPro" id="IPR008269">
    <property type="entry name" value="Lon_proteolytic"/>
</dbReference>
<dbReference type="EC" id="3.4.21.53" evidence="3"/>
<protein>
    <recommendedName>
        <fullName evidence="3">endopeptidase La</fullName>
        <ecNumber evidence="3">3.4.21.53</ecNumber>
    </recommendedName>
</protein>
<evidence type="ECO:0000256" key="1">
    <source>
        <dbReference type="ARBA" id="ARBA00022801"/>
    </source>
</evidence>
<dbReference type="InterPro" id="IPR027065">
    <property type="entry name" value="Lon_Prtase"/>
</dbReference>
<keyword evidence="2 3" id="KW-0720">Serine protease</keyword>
<feature type="active site" evidence="3">
    <location>
        <position position="51"/>
    </location>
</feature>
<comment type="catalytic activity">
    <reaction evidence="3">
        <text>Hydrolysis of proteins in presence of ATP.</text>
        <dbReference type="EC" id="3.4.21.53"/>
    </reaction>
</comment>